<evidence type="ECO:0000313" key="9">
    <source>
        <dbReference type="EMBL" id="JAD00123.1"/>
    </source>
</evidence>
<comment type="similarity">
    <text evidence="3">Belongs to the Nudix hydrolase family.</text>
</comment>
<evidence type="ECO:0000259" key="8">
    <source>
        <dbReference type="PROSITE" id="PS51462"/>
    </source>
</evidence>
<evidence type="ECO:0000256" key="1">
    <source>
        <dbReference type="ARBA" id="ARBA00001936"/>
    </source>
</evidence>
<evidence type="ECO:0000256" key="7">
    <source>
        <dbReference type="ARBA" id="ARBA00023211"/>
    </source>
</evidence>
<keyword evidence="6" id="KW-0460">Magnesium</keyword>
<dbReference type="GO" id="GO:0005739">
    <property type="term" value="C:mitochondrion"/>
    <property type="evidence" value="ECO:0007669"/>
    <property type="project" value="TreeGrafter"/>
</dbReference>
<keyword evidence="7" id="KW-0464">Manganese</keyword>
<protein>
    <submittedName>
        <fullName evidence="9">Nucleoside diphosphate-linked moiety X motif 19, mitochondrial</fullName>
    </submittedName>
</protein>
<name>A0A0A1WNX1_ZEUCU</name>
<dbReference type="EMBL" id="GBXI01014169">
    <property type="protein sequence ID" value="JAD00123.1"/>
    <property type="molecule type" value="Transcribed_RNA"/>
</dbReference>
<dbReference type="Gene3D" id="3.90.79.10">
    <property type="entry name" value="Nucleoside Triphosphate Pyrophosphohydrolase"/>
    <property type="match status" value="1"/>
</dbReference>
<dbReference type="AlphaFoldDB" id="A0A0A1WNX1"/>
<dbReference type="GO" id="GO:0046872">
    <property type="term" value="F:metal ion binding"/>
    <property type="evidence" value="ECO:0007669"/>
    <property type="project" value="UniProtKB-KW"/>
</dbReference>
<keyword evidence="5" id="KW-0378">Hydrolase</keyword>
<dbReference type="InterPro" id="IPR039121">
    <property type="entry name" value="NUDT19"/>
</dbReference>
<dbReference type="GO" id="GO:0016818">
    <property type="term" value="F:hydrolase activity, acting on acid anhydrides, in phosphorus-containing anhydrides"/>
    <property type="evidence" value="ECO:0007669"/>
    <property type="project" value="InterPro"/>
</dbReference>
<dbReference type="InterPro" id="IPR000086">
    <property type="entry name" value="NUDIX_hydrolase_dom"/>
</dbReference>
<sequence length="362" mass="42066">MSKITMASKVATKWRESASLIILAKNQNIKDFGCDYRVLLFKRAEKSSFFPNSAVFPGGVHETSDASPSWLNYIKSFSQSTDPNIFRCNFPRPAVFTNNDRGQMQREFSMRITALRETFEETGILLCRKRLSTRNKLCSNYSHSFEDFDRAYWQNRVHNDHTQFFTLCKELDVVPDLWSLFEWAAWLTPITFKKSLYKHIFRFETGFYLVAVEDTPGVILESNEAANFSWKTPMEFIRDYFNKELYLPPPQLYELSRLLNFSRLDELINFARVRSSKGISLMLPVIQKCADGTVSLMPGDDLYNNNIEETNKVNAETITIEQFRSDVKNLHRVEYFKNGSVFIQHNCSLTDGHLPPVKGIFH</sequence>
<dbReference type="InterPro" id="IPR015797">
    <property type="entry name" value="NUDIX_hydrolase-like_dom_sf"/>
</dbReference>
<evidence type="ECO:0000256" key="6">
    <source>
        <dbReference type="ARBA" id="ARBA00022842"/>
    </source>
</evidence>
<dbReference type="SUPFAM" id="SSF55811">
    <property type="entry name" value="Nudix"/>
    <property type="match status" value="1"/>
</dbReference>
<accession>A0A0A1WNX1</accession>
<dbReference type="CDD" id="cd18870">
    <property type="entry name" value="NUDIX_AcylCoAdiphos_Nudt19"/>
    <property type="match status" value="1"/>
</dbReference>
<dbReference type="PROSITE" id="PS51462">
    <property type="entry name" value="NUDIX"/>
    <property type="match status" value="1"/>
</dbReference>
<gene>
    <name evidence="9" type="primary">nudt19_0</name>
    <name evidence="9" type="ORF">g.5644</name>
</gene>
<proteinExistence type="inferred from homology"/>
<reference evidence="9" key="2">
    <citation type="journal article" date="2015" name="Gigascience">
        <title>Reconstructing a comprehensive transcriptome assembly of a white-pupal translocated strain of the pest fruit fly Bactrocera cucurbitae.</title>
        <authorList>
            <person name="Sim S.B."/>
            <person name="Calla B."/>
            <person name="Hall B."/>
            <person name="DeRego T."/>
            <person name="Geib S.M."/>
        </authorList>
    </citation>
    <scope>NUCLEOTIDE SEQUENCE</scope>
</reference>
<keyword evidence="4" id="KW-0479">Metal-binding</keyword>
<evidence type="ECO:0000256" key="2">
    <source>
        <dbReference type="ARBA" id="ARBA00001946"/>
    </source>
</evidence>
<dbReference type="OrthoDB" id="1695362at2759"/>
<feature type="domain" description="Nudix hydrolase" evidence="8">
    <location>
        <begin position="13"/>
        <end position="253"/>
    </location>
</feature>
<evidence type="ECO:0000256" key="3">
    <source>
        <dbReference type="ARBA" id="ARBA00005582"/>
    </source>
</evidence>
<dbReference type="PANTHER" id="PTHR12318">
    <property type="entry name" value="TESTOSTERONE-REGULATED PROTEIN RP2"/>
    <property type="match status" value="1"/>
</dbReference>
<reference evidence="9" key="1">
    <citation type="submission" date="2014-11" db="EMBL/GenBank/DDBJ databases">
        <authorList>
            <person name="Geib S."/>
        </authorList>
    </citation>
    <scope>NUCLEOTIDE SEQUENCE</scope>
</reference>
<evidence type="ECO:0000256" key="4">
    <source>
        <dbReference type="ARBA" id="ARBA00022723"/>
    </source>
</evidence>
<dbReference type="PANTHER" id="PTHR12318:SF0">
    <property type="entry name" value="ACYL-COENZYME A DIPHOSPHATASE NUDT19"/>
    <property type="match status" value="1"/>
</dbReference>
<organism evidence="9">
    <name type="scientific">Zeugodacus cucurbitae</name>
    <name type="common">Melon fruit fly</name>
    <name type="synonym">Bactrocera cucurbitae</name>
    <dbReference type="NCBI Taxonomy" id="28588"/>
    <lineage>
        <taxon>Eukaryota</taxon>
        <taxon>Metazoa</taxon>
        <taxon>Ecdysozoa</taxon>
        <taxon>Arthropoda</taxon>
        <taxon>Hexapoda</taxon>
        <taxon>Insecta</taxon>
        <taxon>Pterygota</taxon>
        <taxon>Neoptera</taxon>
        <taxon>Endopterygota</taxon>
        <taxon>Diptera</taxon>
        <taxon>Brachycera</taxon>
        <taxon>Muscomorpha</taxon>
        <taxon>Tephritoidea</taxon>
        <taxon>Tephritidae</taxon>
        <taxon>Zeugodacus</taxon>
        <taxon>Zeugodacus</taxon>
    </lineage>
</organism>
<evidence type="ECO:0000256" key="5">
    <source>
        <dbReference type="ARBA" id="ARBA00022801"/>
    </source>
</evidence>
<comment type="cofactor">
    <cofactor evidence="2">
        <name>Mg(2+)</name>
        <dbReference type="ChEBI" id="CHEBI:18420"/>
    </cofactor>
</comment>
<comment type="cofactor">
    <cofactor evidence="1">
        <name>Mn(2+)</name>
        <dbReference type="ChEBI" id="CHEBI:29035"/>
    </cofactor>
</comment>